<dbReference type="SUPFAM" id="SSF51445">
    <property type="entry name" value="(Trans)glycosidases"/>
    <property type="match status" value="1"/>
</dbReference>
<evidence type="ECO:0000256" key="6">
    <source>
        <dbReference type="PIRSR" id="PIRSR625705-1"/>
    </source>
</evidence>
<evidence type="ECO:0000256" key="1">
    <source>
        <dbReference type="ARBA" id="ARBA00001231"/>
    </source>
</evidence>
<evidence type="ECO:0000256" key="2">
    <source>
        <dbReference type="ARBA" id="ARBA00006285"/>
    </source>
</evidence>
<dbReference type="Gene3D" id="3.30.379.10">
    <property type="entry name" value="Chitobiase/beta-hexosaminidase domain 2-like"/>
    <property type="match status" value="1"/>
</dbReference>
<keyword evidence="10" id="KW-1185">Reference proteome</keyword>
<dbReference type="EC" id="3.2.1.52" evidence="3"/>
<protein>
    <recommendedName>
        <fullName evidence="3">beta-N-acetylhexosaminidase</fullName>
        <ecNumber evidence="3">3.2.1.52</ecNumber>
    </recommendedName>
</protein>
<evidence type="ECO:0000313" key="9">
    <source>
        <dbReference type="EMBL" id="PJI94053.1"/>
    </source>
</evidence>
<dbReference type="Gene3D" id="3.20.20.80">
    <property type="entry name" value="Glycosidases"/>
    <property type="match status" value="1"/>
</dbReference>
<dbReference type="Pfam" id="PF02838">
    <property type="entry name" value="Glyco_hydro_20b"/>
    <property type="match status" value="1"/>
</dbReference>
<feature type="active site" description="Proton donor" evidence="6">
    <location>
        <position position="289"/>
    </location>
</feature>
<dbReference type="InterPro" id="IPR017853">
    <property type="entry name" value="GH"/>
</dbReference>
<evidence type="ECO:0000256" key="4">
    <source>
        <dbReference type="ARBA" id="ARBA00022801"/>
    </source>
</evidence>
<comment type="similarity">
    <text evidence="2">Belongs to the glycosyl hydrolase 20 family.</text>
</comment>
<sequence>MLPLVPLPLDVVAGDGRLTLDAAVVVGDHAATVARVLGLPVGAAAEGTASGSATVVRTALDASAGPAGSTSAERHSVEVAADGVVLRGATEEALFRAATTLAQVVEVGADGIPSVPVVTVHDAPRYGWRGLTVDVARHFFEPDVLVRVVDLMARYKLSVLHLHLTDDQGWRLELPSRPLLTERSGKGEVGDGPGGFYTADEFGRLQEYAAERFVRVVPELDMPGHTNAATHAYGELVPGGEPTDRYAGIEVGFSKLTLDVPGTEPFLRDIFGDVARLTLGEYVHIGGDEVLTMGADEYRRIVHLVHEIVTSHGKKVVGWQEIAQAEPPAGTVLQYWDTRADLDDVRRASAAGSRVLMSPATNVYLDMRYDADDTTGQTWGDSMPPVELRDSYEWDPETSLGGLPAGTVEGVEAALWTEYVDGADQLFFRLLPRLAASAEVAWTAQEQREWDGFRVRVAGESTAWRARGLAFHASPQVDWA</sequence>
<dbReference type="GO" id="GO:0005975">
    <property type="term" value="P:carbohydrate metabolic process"/>
    <property type="evidence" value="ECO:0007669"/>
    <property type="project" value="InterPro"/>
</dbReference>
<dbReference type="InterPro" id="IPR015882">
    <property type="entry name" value="HEX_bac_N"/>
</dbReference>
<dbReference type="PRINTS" id="PR00738">
    <property type="entry name" value="GLHYDRLASE20"/>
</dbReference>
<gene>
    <name evidence="9" type="ORF">CLV34_1538</name>
</gene>
<dbReference type="GO" id="GO:0030203">
    <property type="term" value="P:glycosaminoglycan metabolic process"/>
    <property type="evidence" value="ECO:0007669"/>
    <property type="project" value="TreeGrafter"/>
</dbReference>
<evidence type="ECO:0000256" key="5">
    <source>
        <dbReference type="ARBA" id="ARBA00023295"/>
    </source>
</evidence>
<accession>A0A2M8WT06</accession>
<dbReference type="PANTHER" id="PTHR22600">
    <property type="entry name" value="BETA-HEXOSAMINIDASE"/>
    <property type="match status" value="1"/>
</dbReference>
<feature type="domain" description="Glycoside hydrolase family 20 catalytic" evidence="7">
    <location>
        <begin position="300"/>
        <end position="444"/>
    </location>
</feature>
<comment type="caution">
    <text evidence="9">The sequence shown here is derived from an EMBL/GenBank/DDBJ whole genome shotgun (WGS) entry which is preliminary data.</text>
</comment>
<dbReference type="InterPro" id="IPR029018">
    <property type="entry name" value="Hex-like_dom2"/>
</dbReference>
<organism evidence="9 10">
    <name type="scientific">Luteimicrobium subarcticum</name>
    <dbReference type="NCBI Taxonomy" id="620910"/>
    <lineage>
        <taxon>Bacteria</taxon>
        <taxon>Bacillati</taxon>
        <taxon>Actinomycetota</taxon>
        <taxon>Actinomycetes</taxon>
        <taxon>Micrococcales</taxon>
        <taxon>Luteimicrobium</taxon>
    </lineage>
</organism>
<name>A0A2M8WT06_9MICO</name>
<dbReference type="AlphaFoldDB" id="A0A2M8WT06"/>
<dbReference type="OrthoDB" id="9763537at2"/>
<keyword evidence="4" id="KW-0378">Hydrolase</keyword>
<comment type="catalytic activity">
    <reaction evidence="1">
        <text>Hydrolysis of terminal non-reducing N-acetyl-D-hexosamine residues in N-acetyl-beta-D-hexosaminides.</text>
        <dbReference type="EC" id="3.2.1.52"/>
    </reaction>
</comment>
<dbReference type="InterPro" id="IPR025705">
    <property type="entry name" value="Beta_hexosaminidase_sua/sub"/>
</dbReference>
<proteinExistence type="inferred from homology"/>
<dbReference type="RefSeq" id="WP_100349645.1">
    <property type="nucleotide sequence ID" value="NZ_PGTZ01000007.1"/>
</dbReference>
<dbReference type="Pfam" id="PF00728">
    <property type="entry name" value="Glyco_hydro_20"/>
    <property type="match status" value="2"/>
</dbReference>
<reference evidence="9 10" key="1">
    <citation type="submission" date="2017-11" db="EMBL/GenBank/DDBJ databases">
        <title>Genomic Encyclopedia of Archaeal and Bacterial Type Strains, Phase II (KMG-II): From Individual Species to Whole Genera.</title>
        <authorList>
            <person name="Goeker M."/>
        </authorList>
    </citation>
    <scope>NUCLEOTIDE SEQUENCE [LARGE SCALE GENOMIC DNA]</scope>
    <source>
        <strain evidence="9 10">DSM 22413</strain>
    </source>
</reference>
<dbReference type="EMBL" id="PGTZ01000007">
    <property type="protein sequence ID" value="PJI94053.1"/>
    <property type="molecule type" value="Genomic_DNA"/>
</dbReference>
<feature type="domain" description="Beta-hexosaminidase bacterial type N-terminal" evidence="8">
    <location>
        <begin position="3"/>
        <end position="123"/>
    </location>
</feature>
<dbReference type="GO" id="GO:0004563">
    <property type="term" value="F:beta-N-acetylhexosaminidase activity"/>
    <property type="evidence" value="ECO:0007669"/>
    <property type="project" value="UniProtKB-EC"/>
</dbReference>
<dbReference type="GO" id="GO:0016020">
    <property type="term" value="C:membrane"/>
    <property type="evidence" value="ECO:0007669"/>
    <property type="project" value="TreeGrafter"/>
</dbReference>
<keyword evidence="5" id="KW-0326">Glycosidase</keyword>
<evidence type="ECO:0000313" key="10">
    <source>
        <dbReference type="Proteomes" id="UP000231586"/>
    </source>
</evidence>
<dbReference type="PANTHER" id="PTHR22600:SF57">
    <property type="entry name" value="BETA-N-ACETYLHEXOSAMINIDASE"/>
    <property type="match status" value="1"/>
</dbReference>
<dbReference type="Proteomes" id="UP000231586">
    <property type="component" value="Unassembled WGS sequence"/>
</dbReference>
<evidence type="ECO:0000259" key="7">
    <source>
        <dbReference type="Pfam" id="PF00728"/>
    </source>
</evidence>
<dbReference type="CDD" id="cd06568">
    <property type="entry name" value="GH20_SpHex_like"/>
    <property type="match status" value="1"/>
</dbReference>
<feature type="domain" description="Glycoside hydrolase family 20 catalytic" evidence="7">
    <location>
        <begin position="126"/>
        <end position="291"/>
    </location>
</feature>
<dbReference type="InterPro" id="IPR015883">
    <property type="entry name" value="Glyco_hydro_20_cat"/>
</dbReference>
<evidence type="ECO:0000259" key="8">
    <source>
        <dbReference type="Pfam" id="PF02838"/>
    </source>
</evidence>
<dbReference type="SUPFAM" id="SSF55545">
    <property type="entry name" value="beta-N-acetylhexosaminidase-like domain"/>
    <property type="match status" value="1"/>
</dbReference>
<evidence type="ECO:0000256" key="3">
    <source>
        <dbReference type="ARBA" id="ARBA00012663"/>
    </source>
</evidence>